<dbReference type="EMBL" id="CM020620">
    <property type="protein sequence ID" value="KAK1869011.1"/>
    <property type="molecule type" value="Genomic_DNA"/>
</dbReference>
<dbReference type="Proteomes" id="UP000798662">
    <property type="component" value="Chromosome 3"/>
</dbReference>
<name>A0ACC3CFG5_PYRYE</name>
<comment type="caution">
    <text evidence="1">The sequence shown here is derived from an EMBL/GenBank/DDBJ whole genome shotgun (WGS) entry which is preliminary data.</text>
</comment>
<evidence type="ECO:0000313" key="2">
    <source>
        <dbReference type="Proteomes" id="UP000798662"/>
    </source>
</evidence>
<keyword evidence="2" id="KW-1185">Reference proteome</keyword>
<evidence type="ECO:0000313" key="1">
    <source>
        <dbReference type="EMBL" id="KAK1869011.1"/>
    </source>
</evidence>
<accession>A0ACC3CFG5</accession>
<protein>
    <submittedName>
        <fullName evidence="1">Uncharacterized protein</fullName>
    </submittedName>
</protein>
<proteinExistence type="predicted"/>
<sequence length="636" mass="66994">MHVNGGGVGAGGDVNGAAHVGLADPDLSALLAAAGEAVEMAPPPPKRRRYAGGAAAALLPVGVAEKLTFFMMATRVRAISERFKDAERAKPVVRARKRARPGQFDTPCLRALQDLVYSMGLGQTDQTKVHKFLHLWEQTLPGAAGDDGTSVPLANSFKSPHLFRQALADDIDKAVMDNGWLSCDIEESGITFKACFRDGLRMALSELQAGKNILDLGVTRLLVHRLVHTFPSLCEGYDPLCCSFVATYAAANRRLKFLGRRCRASRAGPGYTVSIQEKQAMFTGSEQHLGVWILPFLVLGIFDRGRRKQAKPAAASPAPAKSAGCGAGPTPSSAVGADVIDDAVTPEAGQAFADVAGAAADAAPDSAPPAAADCRQENTHLPQVGVSHLATLPGLAGVGSLLGLEATAQVRVLIDAHFTSRVTGGLQQRQLVRATLAYRKGSWYDFLAYPRDGDGAAAVERIAQVQALVGLHNADVAVVAKLVPTGEDDGPLNSRGCTSLQWSWEEGTGAGAGRVRLLRVPATHWRRVVHVVPGFADLFSRHGVGATPAELGGADADVRQQRYDLNAFRPSGGVRLNKIAGGGPERSTHWEGRAVACNSRGEVSRSVKNAGGRRPLYLAHWVVSAVALDSMGVGGP</sequence>
<gene>
    <name evidence="1" type="ORF">I4F81_011493</name>
</gene>
<reference evidence="1" key="1">
    <citation type="submission" date="2019-11" db="EMBL/GenBank/DDBJ databases">
        <title>Nori genome reveals adaptations in red seaweeds to the harsh intertidal environment.</title>
        <authorList>
            <person name="Wang D."/>
            <person name="Mao Y."/>
        </authorList>
    </citation>
    <scope>NUCLEOTIDE SEQUENCE</scope>
    <source>
        <tissue evidence="1">Gametophyte</tissue>
    </source>
</reference>
<organism evidence="1 2">
    <name type="scientific">Pyropia yezoensis</name>
    <name type="common">Susabi-nori</name>
    <name type="synonym">Porphyra yezoensis</name>
    <dbReference type="NCBI Taxonomy" id="2788"/>
    <lineage>
        <taxon>Eukaryota</taxon>
        <taxon>Rhodophyta</taxon>
        <taxon>Bangiophyceae</taxon>
        <taxon>Bangiales</taxon>
        <taxon>Bangiaceae</taxon>
        <taxon>Pyropia</taxon>
    </lineage>
</organism>